<dbReference type="Proteomes" id="UP001574673">
    <property type="component" value="Unassembled WGS sequence"/>
</dbReference>
<comment type="caution">
    <text evidence="2">The sequence shown here is derived from an EMBL/GenBank/DDBJ whole genome shotgun (WGS) entry which is preliminary data.</text>
</comment>
<keyword evidence="1" id="KW-0732">Signal</keyword>
<reference evidence="3" key="1">
    <citation type="submission" date="2024-06" db="EMBL/GenBank/DDBJ databases">
        <title>Radixoralia hellwigii gen. nov., sp nov., isolated from a root canal in the human oral cavity.</title>
        <authorList>
            <person name="Bartsch S."/>
            <person name="Wittmer A."/>
            <person name="Schulz A.-K."/>
            <person name="Neumann-Schaal M."/>
            <person name="Wolf J."/>
            <person name="Gronow S."/>
            <person name="Tennert C."/>
            <person name="Haecker G."/>
            <person name="Cieplik F."/>
            <person name="Al-Ahmad A."/>
        </authorList>
    </citation>
    <scope>NUCLEOTIDE SEQUENCE [LARGE SCALE GENOMIC DNA]</scope>
    <source>
        <strain evidence="3">Wk13</strain>
    </source>
</reference>
<sequence>MTIRFRSLALPLMLGALTFAPIAQAVDASLTTQPTYRYQLIDTFEVKGRQGVASDGNYYYVSGSKALYKYDKNGKLLLANETPFDGYPIPANHIGGIDVFNGEIFVSAENFMDGVGKDIQIAIHDAETLKLKRSFSFEPSSGQQEVSGICVDTDKRTVWMVSWVGEESGRYIYEYSLDTGKYLRKVHLQAVPQWIQGIHYWKGKLFVTADDGNADFDEPDNLYRIDVTDKTYAHVVREKIFSEVKRQGEIEAGGVDPKTGELLILFNRGSRIVLGMVKGFYPGYDREISEVYRFRMTPYADKATKAKAKK</sequence>
<evidence type="ECO:0000313" key="3">
    <source>
        <dbReference type="Proteomes" id="UP001574673"/>
    </source>
</evidence>
<accession>A0ABV4UI91</accession>
<evidence type="ECO:0008006" key="4">
    <source>
        <dbReference type="Google" id="ProtNLM"/>
    </source>
</evidence>
<dbReference type="Gene3D" id="2.130.10.10">
    <property type="entry name" value="YVTN repeat-like/Quinoprotein amine dehydrogenase"/>
    <property type="match status" value="1"/>
</dbReference>
<gene>
    <name evidence="2" type="ORF">ABCS64_10825</name>
</gene>
<protein>
    <recommendedName>
        <fullName evidence="4">Phytase-like domain-containing protein</fullName>
    </recommendedName>
</protein>
<dbReference type="EMBL" id="JBEUWX010000002">
    <property type="protein sequence ID" value="MFA9950807.1"/>
    <property type="molecule type" value="Genomic_DNA"/>
</dbReference>
<feature type="signal peptide" evidence="1">
    <location>
        <begin position="1"/>
        <end position="25"/>
    </location>
</feature>
<proteinExistence type="predicted"/>
<keyword evidence="3" id="KW-1185">Reference proteome</keyword>
<feature type="chain" id="PRO_5045415361" description="Phytase-like domain-containing protein" evidence="1">
    <location>
        <begin position="26"/>
        <end position="310"/>
    </location>
</feature>
<name>A0ABV4UI91_9RHOO</name>
<dbReference type="InterPro" id="IPR015943">
    <property type="entry name" value="WD40/YVTN_repeat-like_dom_sf"/>
</dbReference>
<dbReference type="RefSeq" id="WP_418891838.1">
    <property type="nucleotide sequence ID" value="NZ_JBEUWX010000002.1"/>
</dbReference>
<evidence type="ECO:0000313" key="2">
    <source>
        <dbReference type="EMBL" id="MFA9950807.1"/>
    </source>
</evidence>
<dbReference type="SUPFAM" id="SSF63829">
    <property type="entry name" value="Calcium-dependent phosphotriesterase"/>
    <property type="match status" value="1"/>
</dbReference>
<evidence type="ECO:0000256" key="1">
    <source>
        <dbReference type="SAM" id="SignalP"/>
    </source>
</evidence>
<organism evidence="2 3">
    <name type="scientific">Dentiradicibacter hellwigii</name>
    <dbReference type="NCBI Taxonomy" id="3149053"/>
    <lineage>
        <taxon>Bacteria</taxon>
        <taxon>Pseudomonadati</taxon>
        <taxon>Pseudomonadota</taxon>
        <taxon>Betaproteobacteria</taxon>
        <taxon>Rhodocyclales</taxon>
        <taxon>Rhodocyclaceae</taxon>
        <taxon>Dentiradicibacter</taxon>
    </lineage>
</organism>